<dbReference type="FunFam" id="3.40.50.300:FF:000433">
    <property type="entry name" value="Estrogen sulfotransferase"/>
    <property type="match status" value="1"/>
</dbReference>
<evidence type="ECO:0000256" key="4">
    <source>
        <dbReference type="ARBA" id="ARBA00022679"/>
    </source>
</evidence>
<evidence type="ECO:0000313" key="8">
    <source>
        <dbReference type="Proteomes" id="UP000824782"/>
    </source>
</evidence>
<feature type="domain" description="Sulfotransferase" evidence="6">
    <location>
        <begin position="1"/>
        <end position="233"/>
    </location>
</feature>
<organism evidence="7 8">
    <name type="scientific">Engystomops pustulosus</name>
    <name type="common">Tungara frog</name>
    <name type="synonym">Physalaemus pustulosus</name>
    <dbReference type="NCBI Taxonomy" id="76066"/>
    <lineage>
        <taxon>Eukaryota</taxon>
        <taxon>Metazoa</taxon>
        <taxon>Chordata</taxon>
        <taxon>Craniata</taxon>
        <taxon>Vertebrata</taxon>
        <taxon>Euteleostomi</taxon>
        <taxon>Amphibia</taxon>
        <taxon>Batrachia</taxon>
        <taxon>Anura</taxon>
        <taxon>Neobatrachia</taxon>
        <taxon>Hyloidea</taxon>
        <taxon>Leptodactylidae</taxon>
        <taxon>Leiuperinae</taxon>
        <taxon>Engystomops</taxon>
    </lineage>
</organism>
<comment type="similarity">
    <text evidence="2 5">Belongs to the sulfotransferase 1 family.</text>
</comment>
<dbReference type="GO" id="GO:0005737">
    <property type="term" value="C:cytoplasm"/>
    <property type="evidence" value="ECO:0007669"/>
    <property type="project" value="UniProtKB-SubCell"/>
</dbReference>
<comment type="subcellular location">
    <subcellularLocation>
        <location evidence="1">Cytoplasm</location>
    </subcellularLocation>
</comment>
<evidence type="ECO:0000259" key="6">
    <source>
        <dbReference type="Pfam" id="PF00685"/>
    </source>
</evidence>
<dbReference type="InterPro" id="IPR000863">
    <property type="entry name" value="Sulfotransferase_dom"/>
</dbReference>
<evidence type="ECO:0000256" key="1">
    <source>
        <dbReference type="ARBA" id="ARBA00004496"/>
    </source>
</evidence>
<sequence length="241" mass="28394">GTTWMIEILSLICRNGDVTWCREVPNFMRIPWLDVGGIGVKLVDEVHSPRFLASHLPIHCFPKSLFSSKAKIIYIARSPKDVLVSLYHYAHMSYLMKKPSSFDELMEDFLQGRVPFGSWFDHIKGWMQMKDKKNFLLVTYEDLKQDQRGTIKKICTFLENELEEQAVDLVLEHSSFNSMKKNNMSNNTMVPDYIMDTKNNQFMRKGIIGDWKNHFTQEQKEYMDSIYHEKMKAIDVKFSWD</sequence>
<keyword evidence="3" id="KW-0963">Cytoplasm</keyword>
<proteinExistence type="inferred from homology"/>
<name>A0AAV6ZD07_ENGPU</name>
<keyword evidence="8" id="KW-1185">Reference proteome</keyword>
<comment type="caution">
    <text evidence="7">The sequence shown here is derived from an EMBL/GenBank/DDBJ whole genome shotgun (WGS) entry which is preliminary data.</text>
</comment>
<dbReference type="Gene3D" id="3.40.50.300">
    <property type="entry name" value="P-loop containing nucleotide triphosphate hydrolases"/>
    <property type="match status" value="1"/>
</dbReference>
<gene>
    <name evidence="7" type="ORF">GDO81_029198</name>
</gene>
<evidence type="ECO:0000256" key="2">
    <source>
        <dbReference type="ARBA" id="ARBA00005771"/>
    </source>
</evidence>
<dbReference type="Pfam" id="PF00685">
    <property type="entry name" value="Sulfotransfer_1"/>
    <property type="match status" value="1"/>
</dbReference>
<evidence type="ECO:0000313" key="7">
    <source>
        <dbReference type="EMBL" id="KAG8547066.1"/>
    </source>
</evidence>
<dbReference type="AlphaFoldDB" id="A0AAV6ZD07"/>
<reference evidence="7" key="1">
    <citation type="thesis" date="2020" institute="ProQuest LLC" country="789 East Eisenhower Parkway, Ann Arbor, MI, USA">
        <title>Comparative Genomics and Chromosome Evolution.</title>
        <authorList>
            <person name="Mudd A.B."/>
        </authorList>
    </citation>
    <scope>NUCLEOTIDE SEQUENCE</scope>
    <source>
        <strain evidence="7">237g6f4</strain>
        <tissue evidence="7">Blood</tissue>
    </source>
</reference>
<dbReference type="InterPro" id="IPR027417">
    <property type="entry name" value="P-loop_NTPase"/>
</dbReference>
<accession>A0AAV6ZD07</accession>
<dbReference type="GO" id="GO:0008146">
    <property type="term" value="F:sulfotransferase activity"/>
    <property type="evidence" value="ECO:0007669"/>
    <property type="project" value="InterPro"/>
</dbReference>
<dbReference type="SUPFAM" id="SSF52540">
    <property type="entry name" value="P-loop containing nucleoside triphosphate hydrolases"/>
    <property type="match status" value="1"/>
</dbReference>
<dbReference type="Proteomes" id="UP000824782">
    <property type="component" value="Unassembled WGS sequence"/>
</dbReference>
<dbReference type="EC" id="2.8.2.-" evidence="5"/>
<keyword evidence="4 5" id="KW-0808">Transferase</keyword>
<dbReference type="PANTHER" id="PTHR11783">
    <property type="entry name" value="SULFOTRANSFERASE SULT"/>
    <property type="match status" value="1"/>
</dbReference>
<evidence type="ECO:0000256" key="3">
    <source>
        <dbReference type="ARBA" id="ARBA00022490"/>
    </source>
</evidence>
<feature type="non-terminal residue" evidence="7">
    <location>
        <position position="1"/>
    </location>
</feature>
<evidence type="ECO:0000256" key="5">
    <source>
        <dbReference type="RuleBase" id="RU361155"/>
    </source>
</evidence>
<protein>
    <recommendedName>
        <fullName evidence="5">Sulfotransferase</fullName>
        <ecNumber evidence="5">2.8.2.-</ecNumber>
    </recommendedName>
</protein>
<dbReference type="EMBL" id="WNYA01000844">
    <property type="protein sequence ID" value="KAG8547066.1"/>
    <property type="molecule type" value="Genomic_DNA"/>
</dbReference>